<evidence type="ECO:0000256" key="2">
    <source>
        <dbReference type="ARBA" id="ARBA00022771"/>
    </source>
</evidence>
<dbReference type="EMBL" id="GEEE01001469">
    <property type="protein sequence ID" value="JAP61756.1"/>
    <property type="molecule type" value="Transcribed_RNA"/>
</dbReference>
<keyword evidence="1" id="KW-0479">Metal-binding</keyword>
<dbReference type="AlphaFoldDB" id="A0A0V0J505"/>
<dbReference type="Pfam" id="PF22586">
    <property type="entry name" value="ANCHR-like_BBOX"/>
    <property type="match status" value="1"/>
</dbReference>
<gene>
    <name evidence="7" type="primary">ANCHR</name>
    <name evidence="7" type="ORF">TR117379</name>
</gene>
<dbReference type="EMBL" id="GEEE01002579">
    <property type="protein sequence ID" value="JAP60646.1"/>
    <property type="molecule type" value="Transcribed_RNA"/>
</dbReference>
<dbReference type="GO" id="GO:0005813">
    <property type="term" value="C:centrosome"/>
    <property type="evidence" value="ECO:0007669"/>
    <property type="project" value="TreeGrafter"/>
</dbReference>
<dbReference type="EMBL" id="GEEE01021768">
    <property type="protein sequence ID" value="JAP41457.1"/>
    <property type="molecule type" value="Transcribed_RNA"/>
</dbReference>
<keyword evidence="2 4" id="KW-0863">Zinc-finger</keyword>
<feature type="compositionally biased region" description="Basic and acidic residues" evidence="5">
    <location>
        <begin position="233"/>
        <end position="242"/>
    </location>
</feature>
<accession>A0A0V0J505</accession>
<dbReference type="PANTHER" id="PTHR46603:SF1">
    <property type="entry name" value="ABSCISSION_NOCUT CHECKPOINT REGULATOR"/>
    <property type="match status" value="1"/>
</dbReference>
<dbReference type="GO" id="GO:0032266">
    <property type="term" value="F:phosphatidylinositol-3-phosphate binding"/>
    <property type="evidence" value="ECO:0007669"/>
    <property type="project" value="TreeGrafter"/>
</dbReference>
<reference evidence="7" key="1">
    <citation type="submission" date="2016-01" db="EMBL/GenBank/DDBJ databases">
        <title>Reference transcriptome for the parasite Schistocephalus solidus: insights into the molecular evolution of parasitism.</title>
        <authorList>
            <person name="Hebert F.O."/>
            <person name="Grambauer S."/>
            <person name="Barber I."/>
            <person name="Landry C.R."/>
            <person name="Aubin-Horth N."/>
        </authorList>
    </citation>
    <scope>NUCLEOTIDE SEQUENCE</scope>
</reference>
<protein>
    <submittedName>
        <fullName evidence="7">Abscission/NoCut checkpoint regulator</fullName>
    </submittedName>
</protein>
<organism evidence="7">
    <name type="scientific">Schistocephalus solidus</name>
    <name type="common">Tapeworm</name>
    <dbReference type="NCBI Taxonomy" id="70667"/>
    <lineage>
        <taxon>Eukaryota</taxon>
        <taxon>Metazoa</taxon>
        <taxon>Spiralia</taxon>
        <taxon>Lophotrochozoa</taxon>
        <taxon>Platyhelminthes</taxon>
        <taxon>Cestoda</taxon>
        <taxon>Eucestoda</taxon>
        <taxon>Diphyllobothriidea</taxon>
        <taxon>Diphyllobothriidae</taxon>
        <taxon>Schistocephalus</taxon>
    </lineage>
</organism>
<proteinExistence type="predicted"/>
<keyword evidence="3" id="KW-0862">Zinc</keyword>
<feature type="region of interest" description="Disordered" evidence="5">
    <location>
        <begin position="218"/>
        <end position="242"/>
    </location>
</feature>
<evidence type="ECO:0000256" key="1">
    <source>
        <dbReference type="ARBA" id="ARBA00022723"/>
    </source>
</evidence>
<evidence type="ECO:0000256" key="5">
    <source>
        <dbReference type="SAM" id="MobiDB-lite"/>
    </source>
</evidence>
<evidence type="ECO:0000256" key="3">
    <source>
        <dbReference type="ARBA" id="ARBA00022833"/>
    </source>
</evidence>
<dbReference type="GO" id="GO:0030496">
    <property type="term" value="C:midbody"/>
    <property type="evidence" value="ECO:0007669"/>
    <property type="project" value="TreeGrafter"/>
</dbReference>
<dbReference type="GO" id="GO:0008270">
    <property type="term" value="F:zinc ion binding"/>
    <property type="evidence" value="ECO:0007669"/>
    <property type="project" value="UniProtKB-KW"/>
</dbReference>
<feature type="compositionally biased region" description="Basic residues" evidence="5">
    <location>
        <begin position="218"/>
        <end position="228"/>
    </location>
</feature>
<dbReference type="InterPro" id="IPR017455">
    <property type="entry name" value="Znf_FYVE-rel"/>
</dbReference>
<dbReference type="InterPro" id="IPR013083">
    <property type="entry name" value="Znf_RING/FYVE/PHD"/>
</dbReference>
<evidence type="ECO:0000256" key="4">
    <source>
        <dbReference type="PROSITE-ProRule" id="PRU00091"/>
    </source>
</evidence>
<dbReference type="Gene3D" id="3.30.40.10">
    <property type="entry name" value="Zinc/RING finger domain, C3HC4 (zinc finger)"/>
    <property type="match status" value="1"/>
</dbReference>
<dbReference type="PROSITE" id="PS50178">
    <property type="entry name" value="ZF_FYVE"/>
    <property type="match status" value="1"/>
</dbReference>
<dbReference type="EMBL" id="GEEE01023519">
    <property type="protein sequence ID" value="JAP39706.1"/>
    <property type="molecule type" value="Transcribed_RNA"/>
</dbReference>
<dbReference type="SUPFAM" id="SSF57845">
    <property type="entry name" value="B-box zinc-binding domain"/>
    <property type="match status" value="1"/>
</dbReference>
<dbReference type="PANTHER" id="PTHR46603">
    <property type="entry name" value="ABSCISSION/NOCUT CHECKPOINT REGULATOR"/>
    <property type="match status" value="1"/>
</dbReference>
<dbReference type="GO" id="GO:0009838">
    <property type="term" value="P:abscission"/>
    <property type="evidence" value="ECO:0007669"/>
    <property type="project" value="TreeGrafter"/>
</dbReference>
<name>A0A0V0J505_SCHSO</name>
<dbReference type="GO" id="GO:0044878">
    <property type="term" value="P:mitotic cytokinesis checkpoint signaling"/>
    <property type="evidence" value="ECO:0007669"/>
    <property type="project" value="TreeGrafter"/>
</dbReference>
<sequence>MSCVQCAKRFTKLSPELSCAVCRLSFCKKCLSCRVTLPDEGGKSAKVCYTCFDRVVNHKPFQDASEWEPPANFLKRMEALEQRSAASIDGRPQSNIRSTEVDILARRADALLGAGKGPLPSDDELQARLDALKDFSSRRLSDQNPLPKLPETEEDQINNLVSQFIDEARIAKTYNSSVAPEKPEMEIVFCCLCERDASIICHDCEDDEFCENCFKKSHKSKLLKKHRTSSVQRPKDTSVKPP</sequence>
<dbReference type="SUPFAM" id="SSF57903">
    <property type="entry name" value="FYVE/PHD zinc finger"/>
    <property type="match status" value="1"/>
</dbReference>
<dbReference type="InterPro" id="IPR011011">
    <property type="entry name" value="Znf_FYVE_PHD"/>
</dbReference>
<evidence type="ECO:0000313" key="7">
    <source>
        <dbReference type="EMBL" id="JAP60646.1"/>
    </source>
</evidence>
<feature type="domain" description="FYVE-type" evidence="6">
    <location>
        <begin position="1"/>
        <end position="56"/>
    </location>
</feature>
<dbReference type="GO" id="GO:0032154">
    <property type="term" value="C:cleavage furrow"/>
    <property type="evidence" value="ECO:0007669"/>
    <property type="project" value="TreeGrafter"/>
</dbReference>
<evidence type="ECO:0000259" key="6">
    <source>
        <dbReference type="PROSITE" id="PS50178"/>
    </source>
</evidence>